<dbReference type="SUPFAM" id="SSF48452">
    <property type="entry name" value="TPR-like"/>
    <property type="match status" value="1"/>
</dbReference>
<gene>
    <name evidence="1" type="ORF">Pan241w_13330</name>
</gene>
<dbReference type="EMBL" id="CP036269">
    <property type="protein sequence ID" value="QDT41273.1"/>
    <property type="molecule type" value="Genomic_DNA"/>
</dbReference>
<dbReference type="InterPro" id="IPR011990">
    <property type="entry name" value="TPR-like_helical_dom_sf"/>
</dbReference>
<dbReference type="RefSeq" id="WP_145212608.1">
    <property type="nucleotide sequence ID" value="NZ_CP036269.1"/>
</dbReference>
<evidence type="ECO:0000313" key="2">
    <source>
        <dbReference type="Proteomes" id="UP000317171"/>
    </source>
</evidence>
<dbReference type="KEGG" id="gaz:Pan241w_13330"/>
<reference evidence="1 2" key="1">
    <citation type="submission" date="2019-02" db="EMBL/GenBank/DDBJ databases">
        <title>Deep-cultivation of Planctomycetes and their phenomic and genomic characterization uncovers novel biology.</title>
        <authorList>
            <person name="Wiegand S."/>
            <person name="Jogler M."/>
            <person name="Boedeker C."/>
            <person name="Pinto D."/>
            <person name="Vollmers J."/>
            <person name="Rivas-Marin E."/>
            <person name="Kohn T."/>
            <person name="Peeters S.H."/>
            <person name="Heuer A."/>
            <person name="Rast P."/>
            <person name="Oberbeckmann S."/>
            <person name="Bunk B."/>
            <person name="Jeske O."/>
            <person name="Meyerdierks A."/>
            <person name="Storesund J.E."/>
            <person name="Kallscheuer N."/>
            <person name="Luecker S."/>
            <person name="Lage O.M."/>
            <person name="Pohl T."/>
            <person name="Merkel B.J."/>
            <person name="Hornburger P."/>
            <person name="Mueller R.-W."/>
            <person name="Bruemmer F."/>
            <person name="Labrenz M."/>
            <person name="Spormann A.M."/>
            <person name="Op den Camp H."/>
            <person name="Overmann J."/>
            <person name="Amann R."/>
            <person name="Jetten M.S.M."/>
            <person name="Mascher T."/>
            <person name="Medema M.H."/>
            <person name="Devos D.P."/>
            <person name="Kaster A.-K."/>
            <person name="Ovreas L."/>
            <person name="Rohde M."/>
            <person name="Galperin M.Y."/>
            <person name="Jogler C."/>
        </authorList>
    </citation>
    <scope>NUCLEOTIDE SEQUENCE [LARGE SCALE GENOMIC DNA]</scope>
    <source>
        <strain evidence="1 2">Pan241w</strain>
    </source>
</reference>
<dbReference type="AlphaFoldDB" id="A0A517RBP9"/>
<organism evidence="1 2">
    <name type="scientific">Gimesia alba</name>
    <dbReference type="NCBI Taxonomy" id="2527973"/>
    <lineage>
        <taxon>Bacteria</taxon>
        <taxon>Pseudomonadati</taxon>
        <taxon>Planctomycetota</taxon>
        <taxon>Planctomycetia</taxon>
        <taxon>Planctomycetales</taxon>
        <taxon>Planctomycetaceae</taxon>
        <taxon>Gimesia</taxon>
    </lineage>
</organism>
<proteinExistence type="predicted"/>
<protein>
    <recommendedName>
        <fullName evidence="3">Tetratricopeptide repeat protein</fullName>
    </recommendedName>
</protein>
<name>A0A517RBP9_9PLAN</name>
<dbReference type="OrthoDB" id="288225at2"/>
<evidence type="ECO:0008006" key="3">
    <source>
        <dbReference type="Google" id="ProtNLM"/>
    </source>
</evidence>
<accession>A0A517RBP9</accession>
<dbReference type="Proteomes" id="UP000317171">
    <property type="component" value="Chromosome"/>
</dbReference>
<keyword evidence="2" id="KW-1185">Reference proteome</keyword>
<evidence type="ECO:0000313" key="1">
    <source>
        <dbReference type="EMBL" id="QDT41273.1"/>
    </source>
</evidence>
<dbReference type="Gene3D" id="1.25.40.10">
    <property type="entry name" value="Tetratricopeptide repeat domain"/>
    <property type="match status" value="1"/>
</dbReference>
<sequence>MMDHRLKSPARRQFLRNFASLPFAIPTIGSLLGAGTIAAAAPQQMTPQELQAFGKQIQATANSQDTAKFRALFDWKTFIDRVLAEYEQNPAVKQAIQPVRQQLETAYTENNQGIDTEILAEVGNGADYRFLAMRKEQDQYKVIFRFLRPDWTLNYQALIVEKQASGELKIIDIDSLSTGEFISQSLQRLYLPEIYKAHLAVKDKLTDQEKSRIINQKKRYDFLTPTEENTDPFQAYQQLPNEYKGEKTVLLFLAQDTIQKENPKKYQSVLGAFRKYHPNDPAAELLSVEYFTLLEEYNQALESLDRLSAAIKTVDPYLYSVRAGILIEMGDINLAGKYAGKASEIEPDLLQPYLHLINISVMQKNFDDTIKHLDTLKTKFGFAYEDLDLSELDNFDKFTASPQFKKWQASQPPASPK</sequence>